<keyword evidence="5" id="KW-1185">Reference proteome</keyword>
<evidence type="ECO:0000313" key="5">
    <source>
        <dbReference type="Proteomes" id="UP001071110"/>
    </source>
</evidence>
<dbReference type="RefSeq" id="WP_269028635.1">
    <property type="nucleotide sequence ID" value="NZ_JANRML010000058.1"/>
</dbReference>
<sequence>HYLGYFIHKHGVHVDPTNIQVIHDWPSPTTLTELRSFLGLANFYRRFMLGFSHIAWALSQITRGGGKEKFAWGWSQQQAFDDLKQCLCSSPILSLPDLQQPFEIETNASDYAVGTVLTQHGHPVAYHSETLSDVVCKYPTYEKEMYSIVQAFHQWRHYILRKETVIHTDHKPLQFM</sequence>
<evidence type="ECO:0000313" key="4">
    <source>
        <dbReference type="EMBL" id="MCZ2221950.1"/>
    </source>
</evidence>
<dbReference type="AlphaFoldDB" id="A0A9Q4NSX0"/>
<proteinExistence type="predicted"/>
<dbReference type="Proteomes" id="UP001071110">
    <property type="component" value="Unassembled WGS sequence"/>
</dbReference>
<gene>
    <name evidence="4" type="ORF">NUW87_11375</name>
</gene>
<reference evidence="4" key="1">
    <citation type="submission" date="2022-08" db="EMBL/GenBank/DDBJ databases">
        <title>Corynebacterium sp. nov., isolated from clinical breast specimens.</title>
        <authorList>
            <person name="Zhang T."/>
        </authorList>
    </citation>
    <scope>NUCLEOTIDE SEQUENCE</scope>
    <source>
        <strain evidence="4">CCUG 57942</strain>
    </source>
</reference>
<dbReference type="PANTHER" id="PTHR37984:SF5">
    <property type="entry name" value="PROTEIN NYNRIN-LIKE"/>
    <property type="match status" value="1"/>
</dbReference>
<dbReference type="EMBL" id="JANRML010000058">
    <property type="protein sequence ID" value="MCZ2221950.1"/>
    <property type="molecule type" value="Genomic_DNA"/>
</dbReference>
<dbReference type="CDD" id="cd09274">
    <property type="entry name" value="RNase_HI_RT_Ty3"/>
    <property type="match status" value="1"/>
</dbReference>
<keyword evidence="1" id="KW-0511">Multifunctional enzyme</keyword>
<dbReference type="InterPro" id="IPR041577">
    <property type="entry name" value="RT_RNaseH_2"/>
</dbReference>
<dbReference type="GO" id="GO:0003824">
    <property type="term" value="F:catalytic activity"/>
    <property type="evidence" value="ECO:0007669"/>
    <property type="project" value="UniProtKB-KW"/>
</dbReference>
<dbReference type="FunFam" id="3.30.70.270:FF:000020">
    <property type="entry name" value="Transposon Tf2-6 polyprotein-like Protein"/>
    <property type="match status" value="1"/>
</dbReference>
<evidence type="ECO:0000256" key="1">
    <source>
        <dbReference type="ARBA" id="ARBA00023268"/>
    </source>
</evidence>
<evidence type="ECO:0000256" key="2">
    <source>
        <dbReference type="ARBA" id="ARBA00025589"/>
    </source>
</evidence>
<feature type="domain" description="Reverse transcriptase/retrotransposon-derived protein RNase H-like" evidence="3">
    <location>
        <begin position="72"/>
        <end position="165"/>
    </location>
</feature>
<dbReference type="PANTHER" id="PTHR37984">
    <property type="entry name" value="PROTEIN CBG26694"/>
    <property type="match status" value="1"/>
</dbReference>
<dbReference type="SUPFAM" id="SSF56672">
    <property type="entry name" value="DNA/RNA polymerases"/>
    <property type="match status" value="1"/>
</dbReference>
<dbReference type="InterPro" id="IPR043128">
    <property type="entry name" value="Rev_trsase/Diguanyl_cyclase"/>
</dbReference>
<evidence type="ECO:0000259" key="3">
    <source>
        <dbReference type="Pfam" id="PF17919"/>
    </source>
</evidence>
<accession>A0A9Q4NSX0</accession>
<dbReference type="InterPro" id="IPR043502">
    <property type="entry name" value="DNA/RNA_pol_sf"/>
</dbReference>
<dbReference type="InterPro" id="IPR050951">
    <property type="entry name" value="Retrovirus_Pol_polyprotein"/>
</dbReference>
<organism evidence="4 5">
    <name type="scientific">Corynebacterium pilbarense</name>
    <dbReference type="NCBI Taxonomy" id="1288393"/>
    <lineage>
        <taxon>Bacteria</taxon>
        <taxon>Bacillati</taxon>
        <taxon>Actinomycetota</taxon>
        <taxon>Actinomycetes</taxon>
        <taxon>Mycobacteriales</taxon>
        <taxon>Corynebacteriaceae</taxon>
        <taxon>Corynebacterium</taxon>
    </lineage>
</organism>
<comment type="function">
    <text evidence="2">Poorly processive, error-prone DNA polymerase involved in untargeted mutagenesis. Copies undamaged DNA at stalled replication forks, which arise in vivo from mismatched or misaligned primer ends. These misaligned primers can be extended by PolIV. Exhibits no 3'-5' exonuclease (proofreading) activity. May be involved in translesional synthesis, in conjunction with the beta clamp from PolIII.</text>
</comment>
<name>A0A9Q4NSX0_9CORY</name>
<feature type="non-terminal residue" evidence="4">
    <location>
        <position position="1"/>
    </location>
</feature>
<protein>
    <recommendedName>
        <fullName evidence="3">Reverse transcriptase/retrotransposon-derived protein RNase H-like domain-containing protein</fullName>
    </recommendedName>
</protein>
<comment type="caution">
    <text evidence="4">The sequence shown here is derived from an EMBL/GenBank/DDBJ whole genome shotgun (WGS) entry which is preliminary data.</text>
</comment>
<dbReference type="Pfam" id="PF17919">
    <property type="entry name" value="RT_RNaseH_2"/>
    <property type="match status" value="1"/>
</dbReference>
<dbReference type="Gene3D" id="3.30.70.270">
    <property type="match status" value="1"/>
</dbReference>
<dbReference type="Gene3D" id="3.10.20.370">
    <property type="match status" value="1"/>
</dbReference>